<evidence type="ECO:0000256" key="3">
    <source>
        <dbReference type="ARBA" id="ARBA00022525"/>
    </source>
</evidence>
<dbReference type="Pfam" id="PF05954">
    <property type="entry name" value="Phage_GPD"/>
    <property type="match status" value="1"/>
</dbReference>
<evidence type="ECO:0000259" key="5">
    <source>
        <dbReference type="Pfam" id="PF04717"/>
    </source>
</evidence>
<reference evidence="7 8" key="1">
    <citation type="journal article" date="2010" name="J. Bacteriol.">
        <title>Complete genome sequence of the aerobic facultative methanotroph Methylocella silvestris BL2.</title>
        <authorList>
            <person name="Chen Y."/>
            <person name="Crombie A."/>
            <person name="Rahman M.T."/>
            <person name="Dedysh S.N."/>
            <person name="Liesack W."/>
            <person name="Stott M.B."/>
            <person name="Alam M."/>
            <person name="Theisen A.R."/>
            <person name="Murrell J.C."/>
            <person name="Dunfield P.F."/>
        </authorList>
    </citation>
    <scope>NUCLEOTIDE SEQUENCE [LARGE SCALE GENOMIC DNA]</scope>
    <source>
        <strain evidence="8">DSM 15510 / CIP 108128 / LMG 27833 / NCIMB 13906 / BL2</strain>
    </source>
</reference>
<dbReference type="Gene3D" id="4.10.220.110">
    <property type="match status" value="1"/>
</dbReference>
<keyword evidence="8" id="KW-1185">Reference proteome</keyword>
<dbReference type="Gene3D" id="2.40.50.230">
    <property type="entry name" value="Gp5 N-terminal domain"/>
    <property type="match status" value="1"/>
</dbReference>
<evidence type="ECO:0000256" key="1">
    <source>
        <dbReference type="ARBA" id="ARBA00004613"/>
    </source>
</evidence>
<gene>
    <name evidence="7" type="ordered locus">Msil_2357</name>
</gene>
<feature type="domain" description="Gp5/Type VI secretion system Vgr protein OB-fold" evidence="5">
    <location>
        <begin position="387"/>
        <end position="452"/>
    </location>
</feature>
<feature type="region of interest" description="Disordered" evidence="4">
    <location>
        <begin position="518"/>
        <end position="537"/>
    </location>
</feature>
<dbReference type="Gene3D" id="3.55.50.10">
    <property type="entry name" value="Baseplate protein-like domains"/>
    <property type="match status" value="1"/>
</dbReference>
<dbReference type="Proteomes" id="UP000002257">
    <property type="component" value="Chromosome"/>
</dbReference>
<dbReference type="NCBIfam" id="TIGR01646">
    <property type="entry name" value="vgr_GE"/>
    <property type="match status" value="1"/>
</dbReference>
<protein>
    <submittedName>
        <fullName evidence="7">Type VI secretion system Vgr family protein</fullName>
    </submittedName>
</protein>
<dbReference type="Gene3D" id="2.30.110.50">
    <property type="match status" value="1"/>
</dbReference>
<dbReference type="NCBIfam" id="TIGR03361">
    <property type="entry name" value="VI_Rhs_Vgr"/>
    <property type="match status" value="1"/>
</dbReference>
<proteinExistence type="inferred from homology"/>
<dbReference type="RefSeq" id="WP_012591356.1">
    <property type="nucleotide sequence ID" value="NC_011666.1"/>
</dbReference>
<evidence type="ECO:0000313" key="7">
    <source>
        <dbReference type="EMBL" id="ACK51287.1"/>
    </source>
</evidence>
<dbReference type="HOGENOM" id="CLU_004121_7_3_5"/>
<dbReference type="InterPro" id="IPR006531">
    <property type="entry name" value="Gp5/Vgr_OB"/>
</dbReference>
<dbReference type="GO" id="GO:0005576">
    <property type="term" value="C:extracellular region"/>
    <property type="evidence" value="ECO:0007669"/>
    <property type="project" value="UniProtKB-SubCell"/>
</dbReference>
<keyword evidence="3" id="KW-0964">Secreted</keyword>
<name>B8EIG8_METSB</name>
<comment type="subcellular location">
    <subcellularLocation>
        <location evidence="1">Secreted</location>
    </subcellularLocation>
</comment>
<dbReference type="Pfam" id="PF04717">
    <property type="entry name" value="Phage_base_V"/>
    <property type="match status" value="1"/>
</dbReference>
<evidence type="ECO:0000256" key="4">
    <source>
        <dbReference type="SAM" id="MobiDB-lite"/>
    </source>
</evidence>
<dbReference type="STRING" id="395965.Msil_2357"/>
<dbReference type="InterPro" id="IPR037026">
    <property type="entry name" value="Vgr_OB-fold_dom_sf"/>
</dbReference>
<evidence type="ECO:0000256" key="2">
    <source>
        <dbReference type="ARBA" id="ARBA00005558"/>
    </source>
</evidence>
<feature type="domain" description="Gp5/Type VI secretion system Vgr C-terminal trimerisation" evidence="6">
    <location>
        <begin position="469"/>
        <end position="578"/>
    </location>
</feature>
<organism evidence="7 8">
    <name type="scientific">Methylocella silvestris (strain DSM 15510 / CIP 108128 / LMG 27833 / NCIMB 13906 / BL2)</name>
    <dbReference type="NCBI Taxonomy" id="395965"/>
    <lineage>
        <taxon>Bacteria</taxon>
        <taxon>Pseudomonadati</taxon>
        <taxon>Pseudomonadota</taxon>
        <taxon>Alphaproteobacteria</taxon>
        <taxon>Hyphomicrobiales</taxon>
        <taxon>Beijerinckiaceae</taxon>
        <taxon>Methylocella</taxon>
    </lineage>
</organism>
<dbReference type="InterPro" id="IPR054030">
    <property type="entry name" value="Gp5_Vgr_C"/>
</dbReference>
<dbReference type="SUPFAM" id="SSF69349">
    <property type="entry name" value="Phage fibre proteins"/>
    <property type="match status" value="1"/>
</dbReference>
<evidence type="ECO:0000313" key="8">
    <source>
        <dbReference type="Proteomes" id="UP000002257"/>
    </source>
</evidence>
<dbReference type="InterPro" id="IPR050708">
    <property type="entry name" value="T6SS_VgrG/RHS"/>
</dbReference>
<dbReference type="AlphaFoldDB" id="B8EIG8"/>
<dbReference type="eggNOG" id="COG3501">
    <property type="taxonomic scope" value="Bacteria"/>
</dbReference>
<dbReference type="SUPFAM" id="SSF69255">
    <property type="entry name" value="gp5 N-terminal domain-like"/>
    <property type="match status" value="1"/>
</dbReference>
<dbReference type="PANTHER" id="PTHR32305:SF15">
    <property type="entry name" value="PROTEIN RHSA-RELATED"/>
    <property type="match status" value="1"/>
</dbReference>
<dbReference type="OrthoDB" id="9762420at2"/>
<accession>B8EIG8</accession>
<dbReference type="InterPro" id="IPR006533">
    <property type="entry name" value="T6SS_Vgr_RhsGE"/>
</dbReference>
<sequence length="619" mass="69426">MTSELTQDKRVASLETPLGKDKLVCLRFDGAEGLSELFEYRVEALSTEANVDFDKAIGNNCSVTFKSYSDPDRVFNGVLVEAQALGAQAGLNLYRLTLKPWLWLLSRTSDCRIFENQTAVDIIKKVFSDRGFSDYRVATTGKFPELEYCVQYRETDLAFVSRLMEQHGIYYFFEHQKDKHTLVLADAKSSHKPVPGHAETPFIGDERQTRREREHISKWTPERRFRSGKFELNDYDYLQPNADLKSDAEGQASYTKSKMEIYDYPGKFKKKNDGETYAKVRLQAEQAMDKRRYADGDSVSLLPGGLTTLKDHPEGGENKEYLVLRALHSYSSQAYRSGGSQGADLYSGRYELLPSDVNYRAPLATPRPIVYGPQTAKVVGKDGEEIDVDEHGRILVRFYWDRKNKQSCRVRVAQVWAGKGWGGQAIPRIGQEVVVEFLEGDPDRPLVTGAVYNGDNKYPYEMPANKTQSGLKSDSSKGHGGYNEFMFEDKKGSEKIRMHGERDHEVVIRRAETKEVGEIFSSRSDPSRDTTLKNGSDNLSIQNGNQTVDIKGKQDVSVLETISIEAIQKITLTVGASTITMEPAQITINSPMITVQSSLATKISGGMAINLDAAIIKIN</sequence>
<dbReference type="EMBL" id="CP001280">
    <property type="protein sequence ID" value="ACK51287.1"/>
    <property type="molecule type" value="Genomic_DNA"/>
</dbReference>
<dbReference type="PANTHER" id="PTHR32305">
    <property type="match status" value="1"/>
</dbReference>
<feature type="compositionally biased region" description="Basic and acidic residues" evidence="4">
    <location>
        <begin position="204"/>
        <end position="215"/>
    </location>
</feature>
<dbReference type="KEGG" id="msl:Msil_2357"/>
<dbReference type="InterPro" id="IPR017847">
    <property type="entry name" value="T6SS_RhsGE_Vgr_subset"/>
</dbReference>
<dbReference type="SUPFAM" id="SSF69279">
    <property type="entry name" value="Phage tail proteins"/>
    <property type="match status" value="2"/>
</dbReference>
<feature type="region of interest" description="Disordered" evidence="4">
    <location>
        <begin position="190"/>
        <end position="215"/>
    </location>
</feature>
<evidence type="ECO:0000259" key="6">
    <source>
        <dbReference type="Pfam" id="PF22178"/>
    </source>
</evidence>
<dbReference type="Pfam" id="PF22178">
    <property type="entry name" value="Gp5_trimer_C"/>
    <property type="match status" value="1"/>
</dbReference>
<comment type="similarity">
    <text evidence="2">Belongs to the VgrG protein family.</text>
</comment>